<feature type="non-terminal residue" evidence="3">
    <location>
        <position position="1"/>
    </location>
</feature>
<gene>
    <name evidence="3" type="ORF">MAR_010328</name>
</gene>
<name>A0ABY7E191_MYAAR</name>
<proteinExistence type="predicted"/>
<evidence type="ECO:0000256" key="1">
    <source>
        <dbReference type="PROSITE-ProRule" id="PRU00259"/>
    </source>
</evidence>
<dbReference type="Pfam" id="PF13513">
    <property type="entry name" value="HEAT_EZ"/>
    <property type="match status" value="1"/>
</dbReference>
<dbReference type="SMART" id="SM00185">
    <property type="entry name" value="ARM"/>
    <property type="match status" value="4"/>
</dbReference>
<feature type="non-terminal residue" evidence="3">
    <location>
        <position position="267"/>
    </location>
</feature>
<dbReference type="InterPro" id="IPR011989">
    <property type="entry name" value="ARM-like"/>
</dbReference>
<organism evidence="3 4">
    <name type="scientific">Mya arenaria</name>
    <name type="common">Soft-shell clam</name>
    <dbReference type="NCBI Taxonomy" id="6604"/>
    <lineage>
        <taxon>Eukaryota</taxon>
        <taxon>Metazoa</taxon>
        <taxon>Spiralia</taxon>
        <taxon>Lophotrochozoa</taxon>
        <taxon>Mollusca</taxon>
        <taxon>Bivalvia</taxon>
        <taxon>Autobranchia</taxon>
        <taxon>Heteroconchia</taxon>
        <taxon>Euheterodonta</taxon>
        <taxon>Imparidentia</taxon>
        <taxon>Neoheterodontei</taxon>
        <taxon>Myida</taxon>
        <taxon>Myoidea</taxon>
        <taxon>Myidae</taxon>
        <taxon>Mya</taxon>
    </lineage>
</organism>
<accession>A0ABY7E191</accession>
<feature type="compositionally biased region" description="Basic and acidic residues" evidence="2">
    <location>
        <begin position="133"/>
        <end position="143"/>
    </location>
</feature>
<dbReference type="InterPro" id="IPR000225">
    <property type="entry name" value="Armadillo"/>
</dbReference>
<evidence type="ECO:0000313" key="4">
    <source>
        <dbReference type="Proteomes" id="UP001164746"/>
    </source>
</evidence>
<evidence type="ECO:0000256" key="2">
    <source>
        <dbReference type="SAM" id="MobiDB-lite"/>
    </source>
</evidence>
<feature type="repeat" description="ARM" evidence="1">
    <location>
        <begin position="86"/>
        <end position="114"/>
    </location>
</feature>
<dbReference type="PANTHER" id="PTHR16356:SF1">
    <property type="entry name" value="TRANSMEMBRANE AND COILED-COIL DOMAIN-CONTAINING PROTEIN 6"/>
    <property type="match status" value="1"/>
</dbReference>
<reference evidence="3" key="1">
    <citation type="submission" date="2022-11" db="EMBL/GenBank/DDBJ databases">
        <title>Centuries of genome instability and evolution in soft-shell clam transmissible cancer (bioRxiv).</title>
        <authorList>
            <person name="Hart S.F.M."/>
            <person name="Yonemitsu M.A."/>
            <person name="Giersch R.M."/>
            <person name="Beal B.F."/>
            <person name="Arriagada G."/>
            <person name="Davis B.W."/>
            <person name="Ostrander E.A."/>
            <person name="Goff S.P."/>
            <person name="Metzger M.J."/>
        </authorList>
    </citation>
    <scope>NUCLEOTIDE SEQUENCE</scope>
    <source>
        <strain evidence="3">MELC-2E11</strain>
        <tissue evidence="3">Siphon/mantle</tissue>
    </source>
</reference>
<keyword evidence="4" id="KW-1185">Reference proteome</keyword>
<feature type="region of interest" description="Disordered" evidence="2">
    <location>
        <begin position="124"/>
        <end position="143"/>
    </location>
</feature>
<dbReference type="InterPro" id="IPR016024">
    <property type="entry name" value="ARM-type_fold"/>
</dbReference>
<protein>
    <submittedName>
        <fullName evidence="3">IMA1A-like protein</fullName>
    </submittedName>
</protein>
<dbReference type="PANTHER" id="PTHR16356">
    <property type="entry name" value="TRANSMEMBRANE AND COILED-COIL DOMAIN-CONTAINING PROTEIN 6 TMCO6"/>
    <property type="match status" value="1"/>
</dbReference>
<dbReference type="PROSITE" id="PS50176">
    <property type="entry name" value="ARM_REPEAT"/>
    <property type="match status" value="1"/>
</dbReference>
<dbReference type="EMBL" id="CP111015">
    <property type="protein sequence ID" value="WAR03770.1"/>
    <property type="molecule type" value="Genomic_DNA"/>
</dbReference>
<evidence type="ECO:0000313" key="3">
    <source>
        <dbReference type="EMBL" id="WAR03770.1"/>
    </source>
</evidence>
<dbReference type="SUPFAM" id="SSF48371">
    <property type="entry name" value="ARM repeat"/>
    <property type="match status" value="1"/>
</dbReference>
<dbReference type="Gene3D" id="1.25.10.10">
    <property type="entry name" value="Leucine-rich Repeat Variant"/>
    <property type="match status" value="2"/>
</dbReference>
<sequence>VENSLQSVVGLLTGNDADLQLEAAWCLTNISAGTSEHALAVAKMAAPYLITYLGSSNNALQDQCAWALGNIAGDSAECRNLLHAQGIVAPIVNLLKSPVPAVVQSAAFAISNIARESPAVTRYPGYSPSVHEPGQREQGHSNRDRLDPYLPFYNSYPIVTPLLRCLGNVCSGPDEYTEQALENPRLLHTLGVYLDSTVKYVVKETLWVLSNIALYVLNNLACHGEEACSCLLRHKVLQGFTPTLKTHDADVLNLALGFIEMMLRMCP</sequence>
<dbReference type="Proteomes" id="UP001164746">
    <property type="component" value="Chromosome 4"/>
</dbReference>